<evidence type="ECO:0000313" key="3">
    <source>
        <dbReference type="EMBL" id="MBF5060076.1"/>
    </source>
</evidence>
<dbReference type="InterPro" id="IPR036249">
    <property type="entry name" value="Thioredoxin-like_sf"/>
</dbReference>
<proteinExistence type="predicted"/>
<dbReference type="InterPro" id="IPR012336">
    <property type="entry name" value="Thioredoxin-like_fold"/>
</dbReference>
<keyword evidence="1" id="KW-0732">Signal</keyword>
<reference evidence="3 4" key="1">
    <citation type="submission" date="2020-01" db="EMBL/GenBank/DDBJ databases">
        <title>Draft genome sequence of Cand. Neptunochlamydia vexilliferae K9.</title>
        <authorList>
            <person name="Schulz F."/>
            <person name="Koestlbacher S."/>
            <person name="Wascher F."/>
            <person name="Pizzetti I."/>
            <person name="Horn M."/>
        </authorList>
    </citation>
    <scope>NUCLEOTIDE SEQUENCE [LARGE SCALE GENOMIC DNA]</scope>
    <source>
        <strain evidence="3 4">K9</strain>
    </source>
</reference>
<accession>A0ABS0B132</accession>
<dbReference type="Gene3D" id="3.40.30.10">
    <property type="entry name" value="Glutaredoxin"/>
    <property type="match status" value="1"/>
</dbReference>
<dbReference type="Proteomes" id="UP001194714">
    <property type="component" value="Unassembled WGS sequence"/>
</dbReference>
<protein>
    <recommendedName>
        <fullName evidence="2">Thioredoxin-like fold domain-containing protein</fullName>
    </recommendedName>
</protein>
<sequence>MVRQKICKLFFGVVPAFSLLISQKVLHAQEVPFRPSVSFEKLSSIYTISYGDPHAPLHVTEYFSLSCPKCLTFIRRDFPSIQARYIDKGKVYWTFHPDPADLLTLQAMVCFEKLSSQGKQVLIETLAHHPRASFRKGCFKMQEYMDALGKPQPLLHDLSFLEKSQAFQKAFTYLKQPTVPAELPTIEINGKIHQEFPSLQWLDKTFAELLKRGSRHHQTSNSR</sequence>
<evidence type="ECO:0000313" key="4">
    <source>
        <dbReference type="Proteomes" id="UP001194714"/>
    </source>
</evidence>
<comment type="caution">
    <text evidence="3">The sequence shown here is derived from an EMBL/GenBank/DDBJ whole genome shotgun (WGS) entry which is preliminary data.</text>
</comment>
<dbReference type="Pfam" id="PF13462">
    <property type="entry name" value="Thioredoxin_4"/>
    <property type="match status" value="1"/>
</dbReference>
<organism evidence="3 4">
    <name type="scientific">Candidatus Neptunichlamydia vexilliferae</name>
    <dbReference type="NCBI Taxonomy" id="1651774"/>
    <lineage>
        <taxon>Bacteria</taxon>
        <taxon>Pseudomonadati</taxon>
        <taxon>Chlamydiota</taxon>
        <taxon>Chlamydiia</taxon>
        <taxon>Parachlamydiales</taxon>
        <taxon>Simkaniaceae</taxon>
        <taxon>Candidatus Neptunichlamydia</taxon>
    </lineage>
</organism>
<dbReference type="RefSeq" id="WP_194848404.1">
    <property type="nucleotide sequence ID" value="NZ_JAAEJV010000071.1"/>
</dbReference>
<feature type="chain" id="PRO_5045795534" description="Thioredoxin-like fold domain-containing protein" evidence="1">
    <location>
        <begin position="28"/>
        <end position="223"/>
    </location>
</feature>
<evidence type="ECO:0000256" key="1">
    <source>
        <dbReference type="SAM" id="SignalP"/>
    </source>
</evidence>
<feature type="domain" description="Thioredoxin-like fold" evidence="2">
    <location>
        <begin position="45"/>
        <end position="199"/>
    </location>
</feature>
<keyword evidence="4" id="KW-1185">Reference proteome</keyword>
<dbReference type="SUPFAM" id="SSF52833">
    <property type="entry name" value="Thioredoxin-like"/>
    <property type="match status" value="1"/>
</dbReference>
<feature type="signal peptide" evidence="1">
    <location>
        <begin position="1"/>
        <end position="27"/>
    </location>
</feature>
<gene>
    <name evidence="3" type="ORF">NEPTK9_001602</name>
</gene>
<dbReference type="EMBL" id="JAAEJV010000071">
    <property type="protein sequence ID" value="MBF5060076.1"/>
    <property type="molecule type" value="Genomic_DNA"/>
</dbReference>
<evidence type="ECO:0000259" key="2">
    <source>
        <dbReference type="Pfam" id="PF13462"/>
    </source>
</evidence>
<name>A0ABS0B132_9BACT</name>